<protein>
    <recommendedName>
        <fullName evidence="1">Stage 0 sporulation protein A homolog</fullName>
    </recommendedName>
</protein>
<comment type="function">
    <text evidence="5">May play the central regulatory role in sporulation. It may be an element of the effector pathway responsible for the activation of sporulation genes in response to nutritional stress. Spo0A may act in concert with spo0H (a sigma factor) to control the expression of some genes that are critical to the sporulation process.</text>
</comment>
<dbReference type="PANTHER" id="PTHR48111:SF2">
    <property type="entry name" value="RESPONSE REGULATOR SAER"/>
    <property type="match status" value="1"/>
</dbReference>
<dbReference type="Pfam" id="PF00486">
    <property type="entry name" value="Trans_reg_C"/>
    <property type="match status" value="1"/>
</dbReference>
<evidence type="ECO:0000256" key="1">
    <source>
        <dbReference type="ARBA" id="ARBA00018672"/>
    </source>
</evidence>
<dbReference type="Pfam" id="PF00072">
    <property type="entry name" value="Response_reg"/>
    <property type="match status" value="1"/>
</dbReference>
<dbReference type="PROSITE" id="PS50110">
    <property type="entry name" value="RESPONSE_REGULATORY"/>
    <property type="match status" value="1"/>
</dbReference>
<feature type="modified residue" description="4-aspartylphosphate" evidence="6">
    <location>
        <position position="52"/>
    </location>
</feature>
<dbReference type="Gene3D" id="6.10.250.690">
    <property type="match status" value="1"/>
</dbReference>
<name>A0ABT4DEG2_9CLOT</name>
<dbReference type="PROSITE" id="PS51755">
    <property type="entry name" value="OMPR_PHOB"/>
    <property type="match status" value="1"/>
</dbReference>
<dbReference type="Gene3D" id="3.40.50.2300">
    <property type="match status" value="1"/>
</dbReference>
<proteinExistence type="predicted"/>
<keyword evidence="6" id="KW-0597">Phosphoprotein</keyword>
<sequence length="229" mass="26442">MKEKILIVDDEGDIVSFLKDTLEDEGYEVFTAYDGNEAIEKSRLYPDLILLDVMMPNKNGYEVCRDIRDIVSCPIIFLTAKQEEQDIINGLSIGGDDYISKPFSLRQLKARIKAHLRRDRRNFNNHEKSNLYFGKLSIDLKGRMVYVNGELIAITKKEFDIIEFLAANCGQVFSKEQIYEKIWGYDAEGDSSAIAEHIKNIRRKFANFDSDIEYISTIWGVGYKWQKGI</sequence>
<dbReference type="Gene3D" id="1.10.10.10">
    <property type="entry name" value="Winged helix-like DNA-binding domain superfamily/Winged helix DNA-binding domain"/>
    <property type="match status" value="1"/>
</dbReference>
<dbReference type="SMART" id="SM00448">
    <property type="entry name" value="REC"/>
    <property type="match status" value="1"/>
</dbReference>
<accession>A0ABT4DEG2</accession>
<evidence type="ECO:0000256" key="5">
    <source>
        <dbReference type="ARBA" id="ARBA00024867"/>
    </source>
</evidence>
<evidence type="ECO:0000313" key="11">
    <source>
        <dbReference type="Proteomes" id="UP001144612"/>
    </source>
</evidence>
<evidence type="ECO:0000259" key="8">
    <source>
        <dbReference type="PROSITE" id="PS50110"/>
    </source>
</evidence>
<dbReference type="InterPro" id="IPR011006">
    <property type="entry name" value="CheY-like_superfamily"/>
</dbReference>
<keyword evidence="2" id="KW-0805">Transcription regulation</keyword>
<dbReference type="InterPro" id="IPR001789">
    <property type="entry name" value="Sig_transdc_resp-reg_receiver"/>
</dbReference>
<feature type="domain" description="OmpR/PhoB-type" evidence="9">
    <location>
        <begin position="128"/>
        <end position="227"/>
    </location>
</feature>
<dbReference type="PANTHER" id="PTHR48111">
    <property type="entry name" value="REGULATOR OF RPOS"/>
    <property type="match status" value="1"/>
</dbReference>
<dbReference type="Proteomes" id="UP001144612">
    <property type="component" value="Unassembled WGS sequence"/>
</dbReference>
<keyword evidence="4" id="KW-0804">Transcription</keyword>
<evidence type="ECO:0000256" key="7">
    <source>
        <dbReference type="PROSITE-ProRule" id="PRU01091"/>
    </source>
</evidence>
<keyword evidence="11" id="KW-1185">Reference proteome</keyword>
<evidence type="ECO:0000256" key="6">
    <source>
        <dbReference type="PROSITE-ProRule" id="PRU00169"/>
    </source>
</evidence>
<evidence type="ECO:0000313" key="10">
    <source>
        <dbReference type="EMBL" id="MCY6960716.1"/>
    </source>
</evidence>
<dbReference type="RefSeq" id="WP_268063146.1">
    <property type="nucleotide sequence ID" value="NZ_JAPQFJ010000052.1"/>
</dbReference>
<evidence type="ECO:0000259" key="9">
    <source>
        <dbReference type="PROSITE" id="PS51755"/>
    </source>
</evidence>
<comment type="caution">
    <text evidence="10">The sequence shown here is derived from an EMBL/GenBank/DDBJ whole genome shotgun (WGS) entry which is preliminary data.</text>
</comment>
<dbReference type="InterPro" id="IPR001867">
    <property type="entry name" value="OmpR/PhoB-type_DNA-bd"/>
</dbReference>
<dbReference type="EMBL" id="JAPQFJ010000052">
    <property type="protein sequence ID" value="MCY6960716.1"/>
    <property type="molecule type" value="Genomic_DNA"/>
</dbReference>
<dbReference type="InterPro" id="IPR039420">
    <property type="entry name" value="WalR-like"/>
</dbReference>
<dbReference type="InterPro" id="IPR036388">
    <property type="entry name" value="WH-like_DNA-bd_sf"/>
</dbReference>
<gene>
    <name evidence="10" type="ORF">OW729_19245</name>
</gene>
<keyword evidence="3 7" id="KW-0238">DNA-binding</keyword>
<dbReference type="SUPFAM" id="SSF52172">
    <property type="entry name" value="CheY-like"/>
    <property type="match status" value="1"/>
</dbReference>
<reference evidence="10" key="1">
    <citation type="submission" date="2022-12" db="EMBL/GenBank/DDBJ databases">
        <title>Clostridium sp. nov., isolated from industrial wastewater.</title>
        <authorList>
            <person name="Jiayan W."/>
        </authorList>
    </citation>
    <scope>NUCLEOTIDE SEQUENCE</scope>
    <source>
        <strain evidence="10">ZC22-4</strain>
    </source>
</reference>
<dbReference type="CDD" id="cd00383">
    <property type="entry name" value="trans_reg_C"/>
    <property type="match status" value="1"/>
</dbReference>
<organism evidence="10 11">
    <name type="scientific">Clostridium brassicae</name>
    <dbReference type="NCBI Taxonomy" id="2999072"/>
    <lineage>
        <taxon>Bacteria</taxon>
        <taxon>Bacillati</taxon>
        <taxon>Bacillota</taxon>
        <taxon>Clostridia</taxon>
        <taxon>Eubacteriales</taxon>
        <taxon>Clostridiaceae</taxon>
        <taxon>Clostridium</taxon>
    </lineage>
</organism>
<evidence type="ECO:0000256" key="2">
    <source>
        <dbReference type="ARBA" id="ARBA00023015"/>
    </source>
</evidence>
<evidence type="ECO:0000256" key="4">
    <source>
        <dbReference type="ARBA" id="ARBA00023163"/>
    </source>
</evidence>
<dbReference type="SMART" id="SM00862">
    <property type="entry name" value="Trans_reg_C"/>
    <property type="match status" value="1"/>
</dbReference>
<feature type="DNA-binding region" description="OmpR/PhoB-type" evidence="7">
    <location>
        <begin position="128"/>
        <end position="227"/>
    </location>
</feature>
<evidence type="ECO:0000256" key="3">
    <source>
        <dbReference type="ARBA" id="ARBA00023125"/>
    </source>
</evidence>
<feature type="domain" description="Response regulatory" evidence="8">
    <location>
        <begin position="4"/>
        <end position="116"/>
    </location>
</feature>